<name>A0A5C3N9J9_9AGAM</name>
<dbReference type="AlphaFoldDB" id="A0A5C3N9J9"/>
<dbReference type="Proteomes" id="UP000305948">
    <property type="component" value="Unassembled WGS sequence"/>
</dbReference>
<sequence>MFTRVSYIFTVFLRCMLRDCPSGNRRSRTSALSLYRLLDYFFTIACTRLGGSKFQAGFSGAAGSPPLAASLLSRACCRDFPSPSSRCATICLLNHPLVYSML</sequence>
<evidence type="ECO:0000313" key="2">
    <source>
        <dbReference type="Proteomes" id="UP000305948"/>
    </source>
</evidence>
<organism evidence="1 2">
    <name type="scientific">Heliocybe sulcata</name>
    <dbReference type="NCBI Taxonomy" id="5364"/>
    <lineage>
        <taxon>Eukaryota</taxon>
        <taxon>Fungi</taxon>
        <taxon>Dikarya</taxon>
        <taxon>Basidiomycota</taxon>
        <taxon>Agaricomycotina</taxon>
        <taxon>Agaricomycetes</taxon>
        <taxon>Gloeophyllales</taxon>
        <taxon>Gloeophyllaceae</taxon>
        <taxon>Heliocybe</taxon>
    </lineage>
</organism>
<gene>
    <name evidence="1" type="ORF">OE88DRAFT_1344788</name>
</gene>
<reference evidence="1 2" key="1">
    <citation type="journal article" date="2019" name="Nat. Ecol. Evol.">
        <title>Megaphylogeny resolves global patterns of mushroom evolution.</title>
        <authorList>
            <person name="Varga T."/>
            <person name="Krizsan K."/>
            <person name="Foldi C."/>
            <person name="Dima B."/>
            <person name="Sanchez-Garcia M."/>
            <person name="Sanchez-Ramirez S."/>
            <person name="Szollosi G.J."/>
            <person name="Szarkandi J.G."/>
            <person name="Papp V."/>
            <person name="Albert L."/>
            <person name="Andreopoulos W."/>
            <person name="Angelini C."/>
            <person name="Antonin V."/>
            <person name="Barry K.W."/>
            <person name="Bougher N.L."/>
            <person name="Buchanan P."/>
            <person name="Buyck B."/>
            <person name="Bense V."/>
            <person name="Catcheside P."/>
            <person name="Chovatia M."/>
            <person name="Cooper J."/>
            <person name="Damon W."/>
            <person name="Desjardin D."/>
            <person name="Finy P."/>
            <person name="Geml J."/>
            <person name="Haridas S."/>
            <person name="Hughes K."/>
            <person name="Justo A."/>
            <person name="Karasinski D."/>
            <person name="Kautmanova I."/>
            <person name="Kiss B."/>
            <person name="Kocsube S."/>
            <person name="Kotiranta H."/>
            <person name="LaButti K.M."/>
            <person name="Lechner B.E."/>
            <person name="Liimatainen K."/>
            <person name="Lipzen A."/>
            <person name="Lukacs Z."/>
            <person name="Mihaltcheva S."/>
            <person name="Morgado L.N."/>
            <person name="Niskanen T."/>
            <person name="Noordeloos M.E."/>
            <person name="Ohm R.A."/>
            <person name="Ortiz-Santana B."/>
            <person name="Ovrebo C."/>
            <person name="Racz N."/>
            <person name="Riley R."/>
            <person name="Savchenko A."/>
            <person name="Shiryaev A."/>
            <person name="Soop K."/>
            <person name="Spirin V."/>
            <person name="Szebenyi C."/>
            <person name="Tomsovsky M."/>
            <person name="Tulloss R.E."/>
            <person name="Uehling J."/>
            <person name="Grigoriev I.V."/>
            <person name="Vagvolgyi C."/>
            <person name="Papp T."/>
            <person name="Martin F.M."/>
            <person name="Miettinen O."/>
            <person name="Hibbett D.S."/>
            <person name="Nagy L.G."/>
        </authorList>
    </citation>
    <scope>NUCLEOTIDE SEQUENCE [LARGE SCALE GENOMIC DNA]</scope>
    <source>
        <strain evidence="1 2">OMC1185</strain>
    </source>
</reference>
<keyword evidence="2" id="KW-1185">Reference proteome</keyword>
<accession>A0A5C3N9J9</accession>
<evidence type="ECO:0000313" key="1">
    <source>
        <dbReference type="EMBL" id="TFK53116.1"/>
    </source>
</evidence>
<proteinExistence type="predicted"/>
<protein>
    <submittedName>
        <fullName evidence="1">Uncharacterized protein</fullName>
    </submittedName>
</protein>
<dbReference type="EMBL" id="ML213508">
    <property type="protein sequence ID" value="TFK53116.1"/>
    <property type="molecule type" value="Genomic_DNA"/>
</dbReference>